<dbReference type="PANTHER" id="PTHR21573:SF0">
    <property type="entry name" value="ER MEMBRANE PROTEIN COMPLEX SUBUNIT 1"/>
    <property type="match status" value="1"/>
</dbReference>
<dbReference type="HOGENOM" id="CLU_384532_0_0_1"/>
<keyword evidence="7" id="KW-0256">Endoplasmic reticulum</keyword>
<dbReference type="STRING" id="1382522.W6MJW4"/>
<gene>
    <name evidence="14" type="ORF">KUCA_T00002803001</name>
</gene>
<feature type="domain" description="ER membrane protein complex subunit 1 C-terminal" evidence="13">
    <location>
        <begin position="654"/>
        <end position="866"/>
    </location>
</feature>
<sequence length="868" mass="96981">MTKLFSLIATVLLLVNPVWCVFDYEIFNVDWQYTVLGRIIPETTVFLQSQSQTVQFLTEEGIFAKLNLTNGEPLWRYQSEKPYSSAHLTVVGQLTYTAVNYVDGKGSRIASWQFDNSLLREIDLDASTVGILNIRNQELLAVTSEGDVLFVPKTGDVIELSTGISGVKNALVSLLPSGDVILALDVVGSKTTVVVLTKTNGEYLLGSKFFFPKSFDTLKSLEEGALITTEGVYTFDEAKASFGPVTKVKQVLSVYASSGLVTASGKTISTSTDSHTLEHEVVELKLVNSQFLVAFCKQKTYLFDLDGGLEPFLEFPAVDLKGYDQISATLNDSNDLHVLVQYEDSVITLWSNGVESWSRDESLAKVVDWVIMDEEIDNSEITHNLEFEESATLLHAYIFRAKKNFEKFRNFKFSWSKSDDSMDHYFGFVKTLVVATANGKLFGFSTTSKNDGVKKWDWSFDTHLGSGISKLIVIDDNLLFISTEANGLYFVQDHTSFSIDFAMSSDEPVLSPSFKERITSLKTSAGDIQLILDEADLPLNFVEKTSDNSILGSELSKLKEQSSTWKFNFNDDEKILSIVPRPKTNEDIASTGVVLGNRKVLYKYLEPNLVVVTTYDQSHQVLYLYLINSVSGQVLYTTKQTEPLDVDSVQVIYDENFVVYSYYSLEYGTKIVVIDLFESLTPDVRYSNGNASLEFTPEVSSLGFVINGKIRALIPTSTKYSITSKSIIISLENGQIASVPKFVLNSRRVTDRELTKDEKEEFQMMPYGPVIGIADHFYLSHYRTLLHSFEKPAKVLSSVPTNLESTSIICSVDLDIFCTRVAPSNTFDMLSPSFDRSFLLLTIFALVIAVLVVKPMVNAKRLKAAWVF</sequence>
<dbReference type="Pfam" id="PF07774">
    <property type="entry name" value="EMC1_C"/>
    <property type="match status" value="1"/>
</dbReference>
<comment type="similarity">
    <text evidence="2">Belongs to the EMC1 family.</text>
</comment>
<evidence type="ECO:0000256" key="5">
    <source>
        <dbReference type="ARBA" id="ARBA00022692"/>
    </source>
</evidence>
<dbReference type="InterPro" id="IPR026895">
    <property type="entry name" value="EMC1"/>
</dbReference>
<dbReference type="EMBL" id="HG793127">
    <property type="protein sequence ID" value="CDK26829.1"/>
    <property type="molecule type" value="Genomic_DNA"/>
</dbReference>
<dbReference type="AlphaFoldDB" id="W6MJW4"/>
<dbReference type="GO" id="GO:0034975">
    <property type="term" value="P:protein folding in endoplasmic reticulum"/>
    <property type="evidence" value="ECO:0007669"/>
    <property type="project" value="TreeGrafter"/>
</dbReference>
<evidence type="ECO:0000256" key="10">
    <source>
        <dbReference type="ARBA" id="ARBA00023180"/>
    </source>
</evidence>
<evidence type="ECO:0000256" key="8">
    <source>
        <dbReference type="ARBA" id="ARBA00022989"/>
    </source>
</evidence>
<dbReference type="PANTHER" id="PTHR21573">
    <property type="entry name" value="ER MEMBRANE PROTEIN COMPLEX SUBUNIT 1"/>
    <property type="match status" value="1"/>
</dbReference>
<comment type="subunit">
    <text evidence="3">Component of the ER membrane protein complex (EMC).</text>
</comment>
<keyword evidence="9 11" id="KW-0472">Membrane</keyword>
<keyword evidence="10" id="KW-0325">Glycoprotein</keyword>
<protein>
    <recommendedName>
        <fullName evidence="4">ER membrane protein complex subunit 1</fullName>
    </recommendedName>
</protein>
<evidence type="ECO:0000313" key="15">
    <source>
        <dbReference type="Proteomes" id="UP000019384"/>
    </source>
</evidence>
<evidence type="ECO:0000256" key="9">
    <source>
        <dbReference type="ARBA" id="ARBA00023136"/>
    </source>
</evidence>
<evidence type="ECO:0000256" key="1">
    <source>
        <dbReference type="ARBA" id="ARBA00004115"/>
    </source>
</evidence>
<comment type="subcellular location">
    <subcellularLocation>
        <location evidence="1">Endoplasmic reticulum membrane</location>
        <topology evidence="1">Single-pass type I membrane protein</topology>
    </subcellularLocation>
</comment>
<evidence type="ECO:0000256" key="6">
    <source>
        <dbReference type="ARBA" id="ARBA00022729"/>
    </source>
</evidence>
<dbReference type="SUPFAM" id="SSF50998">
    <property type="entry name" value="Quinoprotein alcohol dehydrogenase-like"/>
    <property type="match status" value="2"/>
</dbReference>
<dbReference type="InterPro" id="IPR011678">
    <property type="entry name" value="EMC1_C"/>
</dbReference>
<evidence type="ECO:0000256" key="3">
    <source>
        <dbReference type="ARBA" id="ARBA00011276"/>
    </source>
</evidence>
<evidence type="ECO:0000313" key="14">
    <source>
        <dbReference type="EMBL" id="CDK26829.1"/>
    </source>
</evidence>
<feature type="transmembrane region" description="Helical" evidence="11">
    <location>
        <begin position="837"/>
        <end position="853"/>
    </location>
</feature>
<dbReference type="Proteomes" id="UP000019384">
    <property type="component" value="Unassembled WGS sequence"/>
</dbReference>
<organism evidence="14 15">
    <name type="scientific">Kuraishia capsulata CBS 1993</name>
    <dbReference type="NCBI Taxonomy" id="1382522"/>
    <lineage>
        <taxon>Eukaryota</taxon>
        <taxon>Fungi</taxon>
        <taxon>Dikarya</taxon>
        <taxon>Ascomycota</taxon>
        <taxon>Saccharomycotina</taxon>
        <taxon>Pichiomycetes</taxon>
        <taxon>Pichiales</taxon>
        <taxon>Pichiaceae</taxon>
        <taxon>Kuraishia</taxon>
    </lineage>
</organism>
<dbReference type="GeneID" id="34520214"/>
<evidence type="ECO:0000256" key="7">
    <source>
        <dbReference type="ARBA" id="ARBA00022824"/>
    </source>
</evidence>
<keyword evidence="15" id="KW-1185">Reference proteome</keyword>
<dbReference type="GO" id="GO:0072546">
    <property type="term" value="C:EMC complex"/>
    <property type="evidence" value="ECO:0007669"/>
    <property type="project" value="InterPro"/>
</dbReference>
<accession>W6MJW4</accession>
<evidence type="ECO:0000256" key="2">
    <source>
        <dbReference type="ARBA" id="ARBA00007904"/>
    </source>
</evidence>
<dbReference type="RefSeq" id="XP_022458826.1">
    <property type="nucleotide sequence ID" value="XM_022603086.1"/>
</dbReference>
<feature type="signal peptide" evidence="12">
    <location>
        <begin position="1"/>
        <end position="20"/>
    </location>
</feature>
<reference evidence="14" key="1">
    <citation type="submission" date="2013-12" db="EMBL/GenBank/DDBJ databases">
        <authorList>
            <person name="Genoscope - CEA"/>
        </authorList>
    </citation>
    <scope>NUCLEOTIDE SEQUENCE</scope>
    <source>
        <strain evidence="14">CBS 1993</strain>
    </source>
</reference>
<dbReference type="InterPro" id="IPR011047">
    <property type="entry name" value="Quinoprotein_ADH-like_sf"/>
</dbReference>
<keyword evidence="6 12" id="KW-0732">Signal</keyword>
<evidence type="ECO:0000256" key="11">
    <source>
        <dbReference type="SAM" id="Phobius"/>
    </source>
</evidence>
<keyword evidence="5 11" id="KW-0812">Transmembrane</keyword>
<name>W6MJW4_9ASCO</name>
<evidence type="ECO:0000256" key="12">
    <source>
        <dbReference type="SAM" id="SignalP"/>
    </source>
</evidence>
<evidence type="ECO:0000259" key="13">
    <source>
        <dbReference type="Pfam" id="PF07774"/>
    </source>
</evidence>
<dbReference type="OrthoDB" id="28092at2759"/>
<proteinExistence type="inferred from homology"/>
<evidence type="ECO:0000256" key="4">
    <source>
        <dbReference type="ARBA" id="ARBA00020824"/>
    </source>
</evidence>
<reference evidence="14" key="2">
    <citation type="submission" date="2014-02" db="EMBL/GenBank/DDBJ databases">
        <title>Complete DNA sequence of /Kuraishia capsulata/ illustrates novel genomic features among budding yeasts (/Saccharomycotina/).</title>
        <authorList>
            <person name="Morales L."/>
            <person name="Noel B."/>
            <person name="Porcel B."/>
            <person name="Marcet-Houben M."/>
            <person name="Hullo M-F."/>
            <person name="Sacerdot C."/>
            <person name="Tekaia F."/>
            <person name="Leh-Louis V."/>
            <person name="Despons L."/>
            <person name="Khanna V."/>
            <person name="Aury J-M."/>
            <person name="Barbe V."/>
            <person name="Couloux A."/>
            <person name="Labadie K."/>
            <person name="Pelletier E."/>
            <person name="Souciet J-L."/>
            <person name="Boekhout T."/>
            <person name="Gabaldon T."/>
            <person name="Wincker P."/>
            <person name="Dujon B."/>
        </authorList>
    </citation>
    <scope>NUCLEOTIDE SEQUENCE</scope>
    <source>
        <strain evidence="14">CBS 1993</strain>
    </source>
</reference>
<keyword evidence="8 11" id="KW-1133">Transmembrane helix</keyword>
<feature type="chain" id="PRO_5004878689" description="ER membrane protein complex subunit 1" evidence="12">
    <location>
        <begin position="21"/>
        <end position="868"/>
    </location>
</feature>